<comment type="caution">
    <text evidence="1">The sequence shown here is derived from an EMBL/GenBank/DDBJ whole genome shotgun (WGS) entry which is preliminary data.</text>
</comment>
<proteinExistence type="predicted"/>
<reference evidence="1" key="1">
    <citation type="submission" date="2023-07" db="EMBL/GenBank/DDBJ databases">
        <title>Black Yeasts Isolated from many extreme environments.</title>
        <authorList>
            <person name="Coleine C."/>
            <person name="Stajich J.E."/>
            <person name="Selbmann L."/>
        </authorList>
    </citation>
    <scope>NUCLEOTIDE SEQUENCE</scope>
    <source>
        <strain evidence="1">CCFEE 5714</strain>
    </source>
</reference>
<keyword evidence="2" id="KW-1185">Reference proteome</keyword>
<evidence type="ECO:0000313" key="1">
    <source>
        <dbReference type="EMBL" id="KAK3723769.1"/>
    </source>
</evidence>
<organism evidence="1 2">
    <name type="scientific">Vermiconidia calcicola</name>
    <dbReference type="NCBI Taxonomy" id="1690605"/>
    <lineage>
        <taxon>Eukaryota</taxon>
        <taxon>Fungi</taxon>
        <taxon>Dikarya</taxon>
        <taxon>Ascomycota</taxon>
        <taxon>Pezizomycotina</taxon>
        <taxon>Dothideomycetes</taxon>
        <taxon>Dothideomycetidae</taxon>
        <taxon>Mycosphaerellales</taxon>
        <taxon>Extremaceae</taxon>
        <taxon>Vermiconidia</taxon>
    </lineage>
</organism>
<dbReference type="Proteomes" id="UP001281147">
    <property type="component" value="Unassembled WGS sequence"/>
</dbReference>
<dbReference type="EMBL" id="JAUTXU010000008">
    <property type="protein sequence ID" value="KAK3723769.1"/>
    <property type="molecule type" value="Genomic_DNA"/>
</dbReference>
<name>A0ACC3NX84_9PEZI</name>
<sequence length="506" mass="55048">MAFRYWMLLGAGVRFATSSCSINGTTTIQDAFAIATCTTFSGSIAIATDVSEEFALDGIQVLDGNFNAVDVVGLTSVSADSLSLVTGWFTFDNLRTLESLDFPQLEEVGILDWRDLWDMNTLSFSTGLRRATAIQIENTALESVDGLDIGGTLEWVQVQYNRYLQDFSLPITNITDKIWFWENEPSLSIDLPLLRSLGQENALNNCSAIDLPLLESSTGFMFFTGSALQELTLPNLQYVGEVSDVEAMLWISDNSELSKLSMPALESVYGDLRIYNNPKLESVDDFPRLSVVGQSLTCNGSFTSLKMTTTLTPRRLDFPSIIEIGGAFTVKSSEPIDCPSLRSLYGLESDVYVGDTFTCESGEGLLPTADESPVASPTAPTSPTPSSDVSKDEGLSRGAKIGIGVGVGVGVVLLAVGLAALLIRRRRQRQTSASATFNRENNRGAAGPVMEISNWQMQEVDQSPAEIAPSVRTEEHYAPKQQAAVSYHEASHTDSRYEMPGHEDVR</sequence>
<protein>
    <submittedName>
        <fullName evidence="1">Cell wall protein Ecm33</fullName>
    </submittedName>
</protein>
<gene>
    <name evidence="1" type="primary">ecm33_1</name>
    <name evidence="1" type="ORF">LTR37_001650</name>
</gene>
<accession>A0ACC3NX84</accession>
<evidence type="ECO:0000313" key="2">
    <source>
        <dbReference type="Proteomes" id="UP001281147"/>
    </source>
</evidence>